<feature type="transmembrane region" description="Helical" evidence="3">
    <location>
        <begin position="7"/>
        <end position="26"/>
    </location>
</feature>
<keyword evidence="6" id="KW-1185">Reference proteome</keyword>
<evidence type="ECO:0000256" key="3">
    <source>
        <dbReference type="SAM" id="Phobius"/>
    </source>
</evidence>
<name>A0A507FE13_9FUNG</name>
<evidence type="ECO:0000313" key="6">
    <source>
        <dbReference type="Proteomes" id="UP000320333"/>
    </source>
</evidence>
<dbReference type="AlphaFoldDB" id="A0A507FE13"/>
<dbReference type="Proteomes" id="UP000320333">
    <property type="component" value="Unassembled WGS sequence"/>
</dbReference>
<reference evidence="5 6" key="1">
    <citation type="journal article" date="2019" name="Sci. Rep.">
        <title>Comparative genomics of chytrid fungi reveal insights into the obligate biotrophic and pathogenic lifestyle of Synchytrium endobioticum.</title>
        <authorList>
            <person name="van de Vossenberg B.T.L.H."/>
            <person name="Warris S."/>
            <person name="Nguyen H.D.T."/>
            <person name="van Gent-Pelzer M.P.E."/>
            <person name="Joly D.L."/>
            <person name="van de Geest H.C."/>
            <person name="Bonants P.J.M."/>
            <person name="Smith D.S."/>
            <person name="Levesque C.A."/>
            <person name="van der Lee T.A.J."/>
        </authorList>
    </citation>
    <scope>NUCLEOTIDE SEQUENCE [LARGE SCALE GENOMIC DNA]</scope>
    <source>
        <strain evidence="5 6">CBS 675.73</strain>
    </source>
</reference>
<dbReference type="InterPro" id="IPR006598">
    <property type="entry name" value="CAP10"/>
</dbReference>
<keyword evidence="2" id="KW-0808">Transferase</keyword>
<proteinExistence type="inferred from homology"/>
<comment type="similarity">
    <text evidence="1">Belongs to the glycosyltransferase 90 family.</text>
</comment>
<feature type="domain" description="Glycosyl transferase CAP10" evidence="4">
    <location>
        <begin position="196"/>
        <end position="470"/>
    </location>
</feature>
<comment type="caution">
    <text evidence="5">The sequence shown here is derived from an EMBL/GenBank/DDBJ whole genome shotgun (WGS) entry which is preliminary data.</text>
</comment>
<organism evidence="5 6">
    <name type="scientific">Chytriomyces confervae</name>
    <dbReference type="NCBI Taxonomy" id="246404"/>
    <lineage>
        <taxon>Eukaryota</taxon>
        <taxon>Fungi</taxon>
        <taxon>Fungi incertae sedis</taxon>
        <taxon>Chytridiomycota</taxon>
        <taxon>Chytridiomycota incertae sedis</taxon>
        <taxon>Chytridiomycetes</taxon>
        <taxon>Chytridiales</taxon>
        <taxon>Chytriomycetaceae</taxon>
        <taxon>Chytriomyces</taxon>
    </lineage>
</organism>
<sequence>MDRKAPALALGLIAVVTIVTFNSFLLSTSMWDKLDPVQILAVQQEYHAHFHKDPPPNFHLWAHFALQHGCHTNPVEYAQIYRDLAPWIAAHAIPADSLPTASTPNTRIIHFKNGRFTSSTKPSSYSFDKILKPLAPIFNGAEIMFALNTMDEPRMVPSESSTETYENMADVFANSACFREKYDTVISRNSTASAGMNHMDIFAGNNTLRSQHGFLLKPSTFTVENSRAPIFSQAKLDGCFSDILLPFDYHIDIATAGPVYDSVDWDDKEPVLFWRGTTTGGDFKQGAPWKQYGRVRIMDWEKQWAAKHPGLTFDASKVNSKTHFTSLNVDIGFSGIVQSDEITKKEILQQYGLKGSVSFKQTQRFKYLLVLDGNTWPSRLQQYLQTNSVILYNGIFTDFYNWKLVPMVHYVPVKLDYSDLEEKLDWLMTNDADARRIANNAKLLMKKWSTRSQLQCYTGLALLEYSNLYAE</sequence>
<keyword evidence="3" id="KW-1133">Transmembrane helix</keyword>
<dbReference type="OrthoDB" id="541052at2759"/>
<dbReference type="PANTHER" id="PTHR12203:SF35">
    <property type="entry name" value="PROTEIN O-GLUCOSYLTRANSFERASE 1"/>
    <property type="match status" value="1"/>
</dbReference>
<protein>
    <recommendedName>
        <fullName evidence="4">Glycosyl transferase CAP10 domain-containing protein</fullName>
    </recommendedName>
</protein>
<keyword evidence="3" id="KW-0812">Transmembrane</keyword>
<evidence type="ECO:0000313" key="5">
    <source>
        <dbReference type="EMBL" id="TPX74589.1"/>
    </source>
</evidence>
<keyword evidence="3" id="KW-0472">Membrane</keyword>
<evidence type="ECO:0000256" key="1">
    <source>
        <dbReference type="ARBA" id="ARBA00010118"/>
    </source>
</evidence>
<evidence type="ECO:0000259" key="4">
    <source>
        <dbReference type="SMART" id="SM00672"/>
    </source>
</evidence>
<accession>A0A507FE13</accession>
<dbReference type="InterPro" id="IPR051091">
    <property type="entry name" value="O-Glucosyltr/Glycosyltrsf_90"/>
</dbReference>
<dbReference type="SMART" id="SM00672">
    <property type="entry name" value="CAP10"/>
    <property type="match status" value="1"/>
</dbReference>
<dbReference type="Pfam" id="PF05686">
    <property type="entry name" value="Glyco_transf_90"/>
    <property type="match status" value="1"/>
</dbReference>
<dbReference type="GO" id="GO:0016740">
    <property type="term" value="F:transferase activity"/>
    <property type="evidence" value="ECO:0007669"/>
    <property type="project" value="UniProtKB-KW"/>
</dbReference>
<dbReference type="EMBL" id="QEAP01000118">
    <property type="protein sequence ID" value="TPX74589.1"/>
    <property type="molecule type" value="Genomic_DNA"/>
</dbReference>
<dbReference type="PANTHER" id="PTHR12203">
    <property type="entry name" value="KDEL LYS-ASP-GLU-LEU CONTAINING - RELATED"/>
    <property type="match status" value="1"/>
</dbReference>
<evidence type="ECO:0000256" key="2">
    <source>
        <dbReference type="ARBA" id="ARBA00022679"/>
    </source>
</evidence>
<gene>
    <name evidence="5" type="ORF">CcCBS67573_g04140</name>
</gene>